<feature type="region of interest" description="Disordered" evidence="6">
    <location>
        <begin position="239"/>
        <end position="276"/>
    </location>
</feature>
<dbReference type="InterPro" id="IPR013083">
    <property type="entry name" value="Znf_RING/FYVE/PHD"/>
</dbReference>
<dbReference type="InterPro" id="IPR025659">
    <property type="entry name" value="Tubby-like_C"/>
</dbReference>
<dbReference type="PRINTS" id="PR01573">
    <property type="entry name" value="SUPERTUBBY"/>
</dbReference>
<proteinExistence type="inferred from homology"/>
<comment type="caution">
    <text evidence="8">The sequence shown here is derived from an EMBL/GenBank/DDBJ whole genome shotgun (WGS) entry which is preliminary data.</text>
</comment>
<evidence type="ECO:0000256" key="5">
    <source>
        <dbReference type="PROSITE-ProRule" id="PRU00175"/>
    </source>
</evidence>
<reference evidence="8 9" key="1">
    <citation type="journal article" date="2023" name="Commun. Biol.">
        <title>Genome analysis of Parmales, the sister group of diatoms, reveals the evolutionary specialization of diatoms from phago-mixotrophs to photoautotrophs.</title>
        <authorList>
            <person name="Ban H."/>
            <person name="Sato S."/>
            <person name="Yoshikawa S."/>
            <person name="Yamada K."/>
            <person name="Nakamura Y."/>
            <person name="Ichinomiya M."/>
            <person name="Sato N."/>
            <person name="Blanc-Mathieu R."/>
            <person name="Endo H."/>
            <person name="Kuwata A."/>
            <person name="Ogata H."/>
        </authorList>
    </citation>
    <scope>NUCLEOTIDE SEQUENCE [LARGE SCALE GENOMIC DNA]</scope>
</reference>
<dbReference type="SUPFAM" id="SSF57850">
    <property type="entry name" value="RING/U-box"/>
    <property type="match status" value="1"/>
</dbReference>
<evidence type="ECO:0000256" key="3">
    <source>
        <dbReference type="ARBA" id="ARBA00022771"/>
    </source>
</evidence>
<dbReference type="PROSITE" id="PS50089">
    <property type="entry name" value="ZF_RING_2"/>
    <property type="match status" value="1"/>
</dbReference>
<dbReference type="PANTHER" id="PTHR16517:SF7">
    <property type="entry name" value="PROTEIN KING TUBBY"/>
    <property type="match status" value="1"/>
</dbReference>
<protein>
    <recommendedName>
        <fullName evidence="7">RING-type domain-containing protein</fullName>
    </recommendedName>
</protein>
<comment type="similarity">
    <text evidence="1">Belongs to the TUB family.</text>
</comment>
<keyword evidence="2" id="KW-0479">Metal-binding</keyword>
<feature type="compositionally biased region" description="Polar residues" evidence="6">
    <location>
        <begin position="240"/>
        <end position="253"/>
    </location>
</feature>
<gene>
    <name evidence="8" type="ORF">TeGR_g2549</name>
</gene>
<dbReference type="Proteomes" id="UP001165060">
    <property type="component" value="Unassembled WGS sequence"/>
</dbReference>
<dbReference type="SUPFAM" id="SSF54518">
    <property type="entry name" value="Tubby C-terminal domain-like"/>
    <property type="match status" value="1"/>
</dbReference>
<evidence type="ECO:0000256" key="6">
    <source>
        <dbReference type="SAM" id="MobiDB-lite"/>
    </source>
</evidence>
<dbReference type="InterPro" id="IPR001841">
    <property type="entry name" value="Znf_RING"/>
</dbReference>
<dbReference type="Pfam" id="PF01167">
    <property type="entry name" value="Tub"/>
    <property type="match status" value="1"/>
</dbReference>
<feature type="domain" description="RING-type" evidence="7">
    <location>
        <begin position="300"/>
        <end position="340"/>
    </location>
</feature>
<dbReference type="InterPro" id="IPR000007">
    <property type="entry name" value="Tubby_C"/>
</dbReference>
<organism evidence="8 9">
    <name type="scientific">Tetraparma gracilis</name>
    <dbReference type="NCBI Taxonomy" id="2962635"/>
    <lineage>
        <taxon>Eukaryota</taxon>
        <taxon>Sar</taxon>
        <taxon>Stramenopiles</taxon>
        <taxon>Ochrophyta</taxon>
        <taxon>Bolidophyceae</taxon>
        <taxon>Parmales</taxon>
        <taxon>Triparmaceae</taxon>
        <taxon>Tetraparma</taxon>
    </lineage>
</organism>
<keyword evidence="4" id="KW-0862">Zinc</keyword>
<keyword evidence="3 5" id="KW-0863">Zinc-finger</keyword>
<dbReference type="Pfam" id="PF00097">
    <property type="entry name" value="zf-C3HC4"/>
    <property type="match status" value="1"/>
</dbReference>
<evidence type="ECO:0000256" key="4">
    <source>
        <dbReference type="ARBA" id="ARBA00022833"/>
    </source>
</evidence>
<dbReference type="CDD" id="cd16449">
    <property type="entry name" value="RING-HC"/>
    <property type="match status" value="1"/>
</dbReference>
<evidence type="ECO:0000256" key="1">
    <source>
        <dbReference type="ARBA" id="ARBA00007129"/>
    </source>
</evidence>
<evidence type="ECO:0000313" key="9">
    <source>
        <dbReference type="Proteomes" id="UP001165060"/>
    </source>
</evidence>
<sequence length="581" mass="64332">MPPCPQSPPPSESEIDEYAAWLGISAANGNLDLRYVNELTNVSQYEDPLIEEIERRFLDLMDDRATNSPTFSKTEILRILTAQDSLSLSARGSVPGWAKRVLLETAICMEDGPALSDIFKQRISSWLPPSTDLLQLHKFRYQRRGNTLVEREPERVFTRRRNMFVTVVVASNFLEGVAPEAKRQLGRSLHSAEDTGMILATAFAALDFDAERQARVQASIVRGRYDELVLPDQFDCGSQRPANLSQETRSDSVPSLVRGGSQGHGSGRSSGRSSGRGISATVDITAAVAPPDPPEDDKECPICLGSNAADTEWPCGHVLCRECSVSWRNTFRTVQCSITRSADKRCMKLFLHGRGLAKFFVLEARALHAPYFGKARWAIHSPPFVESFDFGGTRPVAELAAEERGGGLWVLREEAASGELSFNSRPTVAISYNEKSRRRDEGAGSIKEVAVHVARTERGERDLVEHAKMVRGARDINPQIFRNDPGASHFHDLLGVRPFWNPASQQYTLNFFGRARAASIKNIQLASALPELWPNVILYQVGKVETNESGETEFIMDASAPLSLVQAFGVAVSDIDWKWVT</sequence>
<dbReference type="InterPro" id="IPR018957">
    <property type="entry name" value="Znf_C3HC4_RING-type"/>
</dbReference>
<dbReference type="Gene3D" id="3.20.90.10">
    <property type="entry name" value="Tubby Protein, Chain A"/>
    <property type="match status" value="1"/>
</dbReference>
<dbReference type="Gene3D" id="3.30.40.10">
    <property type="entry name" value="Zinc/RING finger domain, C3HC4 (zinc finger)"/>
    <property type="match status" value="1"/>
</dbReference>
<name>A0ABQ6MV45_9STRA</name>
<dbReference type="EMBL" id="BRYB01000619">
    <property type="protein sequence ID" value="GMI34101.1"/>
    <property type="molecule type" value="Genomic_DNA"/>
</dbReference>
<evidence type="ECO:0000256" key="2">
    <source>
        <dbReference type="ARBA" id="ARBA00022723"/>
    </source>
</evidence>
<evidence type="ECO:0000259" key="7">
    <source>
        <dbReference type="PROSITE" id="PS50089"/>
    </source>
</evidence>
<accession>A0ABQ6MV45</accession>
<keyword evidence="9" id="KW-1185">Reference proteome</keyword>
<dbReference type="PANTHER" id="PTHR16517">
    <property type="entry name" value="TUBBY-RELATED"/>
    <property type="match status" value="1"/>
</dbReference>
<evidence type="ECO:0000313" key="8">
    <source>
        <dbReference type="EMBL" id="GMI34101.1"/>
    </source>
</evidence>